<feature type="transmembrane region" description="Helical" evidence="4">
    <location>
        <begin position="202"/>
        <end position="222"/>
    </location>
</feature>
<reference evidence="5" key="2">
    <citation type="submission" date="2025-09" db="UniProtKB">
        <authorList>
            <consortium name="Ensembl"/>
        </authorList>
    </citation>
    <scope>IDENTIFICATION</scope>
</reference>
<evidence type="ECO:0000256" key="3">
    <source>
        <dbReference type="ARBA" id="ARBA00014595"/>
    </source>
</evidence>
<dbReference type="PANTHER" id="PTHR21824:SF4">
    <property type="entry name" value="TRANSMEMBRANE PROTEIN 177"/>
    <property type="match status" value="1"/>
</dbReference>
<dbReference type="GeneTree" id="ENSGT00390000010354"/>
<feature type="transmembrane region" description="Helical" evidence="4">
    <location>
        <begin position="175"/>
        <end position="195"/>
    </location>
</feature>
<protein>
    <recommendedName>
        <fullName evidence="3">Transmembrane protein 177</fullName>
    </recommendedName>
</protein>
<dbReference type="OrthoDB" id="110174at2759"/>
<proteinExistence type="inferred from homology"/>
<organism evidence="5 6">
    <name type="scientific">Leptobrachium leishanense</name>
    <name type="common">Leishan spiny toad</name>
    <dbReference type="NCBI Taxonomy" id="445787"/>
    <lineage>
        <taxon>Eukaryota</taxon>
        <taxon>Metazoa</taxon>
        <taxon>Chordata</taxon>
        <taxon>Craniata</taxon>
        <taxon>Vertebrata</taxon>
        <taxon>Euteleostomi</taxon>
        <taxon>Amphibia</taxon>
        <taxon>Batrachia</taxon>
        <taxon>Anura</taxon>
        <taxon>Pelobatoidea</taxon>
        <taxon>Megophryidae</taxon>
        <taxon>Leptobrachium</taxon>
    </lineage>
</organism>
<dbReference type="InterPro" id="IPR026620">
    <property type="entry name" value="TMEM177"/>
</dbReference>
<accession>A0A8C5Q8G7</accession>
<dbReference type="PANTHER" id="PTHR21824">
    <property type="entry name" value="TRANSMEMBRANE PROTEIN 177"/>
    <property type="match status" value="1"/>
</dbReference>
<comment type="function">
    <text evidence="1">Plays a role in the early steps of cytochrome c oxidase subunit II (MT-CO2/COX2) maturation and is required for the stabilization of COX20 and the newly synthesized MT-CO2/COX2 protein.</text>
</comment>
<keyword evidence="4" id="KW-0472">Membrane</keyword>
<evidence type="ECO:0000313" key="5">
    <source>
        <dbReference type="Ensembl" id="ENSLLEP00000033788.1"/>
    </source>
</evidence>
<evidence type="ECO:0000313" key="6">
    <source>
        <dbReference type="Proteomes" id="UP000694569"/>
    </source>
</evidence>
<dbReference type="GO" id="GO:0016020">
    <property type="term" value="C:membrane"/>
    <property type="evidence" value="ECO:0007669"/>
    <property type="project" value="TreeGrafter"/>
</dbReference>
<gene>
    <name evidence="5" type="primary">TMEM177</name>
</gene>
<keyword evidence="4" id="KW-1133">Transmembrane helix</keyword>
<evidence type="ECO:0000256" key="4">
    <source>
        <dbReference type="SAM" id="Phobius"/>
    </source>
</evidence>
<dbReference type="Proteomes" id="UP000694569">
    <property type="component" value="Unplaced"/>
</dbReference>
<evidence type="ECO:0000256" key="1">
    <source>
        <dbReference type="ARBA" id="ARBA00003998"/>
    </source>
</evidence>
<keyword evidence="4" id="KW-0812">Transmembrane</keyword>
<dbReference type="Ensembl" id="ENSLLET00000035069.1">
    <property type="protein sequence ID" value="ENSLLEP00000033788.1"/>
    <property type="gene ID" value="ENSLLEG00000021368.1"/>
</dbReference>
<sequence>MTSPFFWRFLAFTQKYRGRLLAVSSASLFSASISYHVFPEQTFHRLYQGWSNGQPVELTATLHALFQDVLREAGVASVSGYTPFAAFGFHPVGAGLPWLPGGCLIGIPANYNTTKAERTGIVNRVLMVNGETVVWDSDIGQRLRDSLVVSTEAQKFSLARDALYAESNCPVIKAFVAPVCLSSICLSSVAVKQLLGLYSGPLVLRALYNVGVVLLGLVGYFLCDDSVTQWLDYRTDRRAATISKSYAEGGLEFYDKILSRNQALRTLMGKQGERTYAPSGNLFPKHYFRLKHTPYTARRQRIQQAMETQEG</sequence>
<name>A0A8C5Q8G7_9ANUR</name>
<comment type="similarity">
    <text evidence="2">Belongs to the TMEM177 family.</text>
</comment>
<dbReference type="AlphaFoldDB" id="A0A8C5Q8G7"/>
<keyword evidence="6" id="KW-1185">Reference proteome</keyword>
<evidence type="ECO:0000256" key="2">
    <source>
        <dbReference type="ARBA" id="ARBA00005794"/>
    </source>
</evidence>
<reference evidence="5" key="1">
    <citation type="submission" date="2025-08" db="UniProtKB">
        <authorList>
            <consortium name="Ensembl"/>
        </authorList>
    </citation>
    <scope>IDENTIFICATION</scope>
</reference>